<evidence type="ECO:0000313" key="3">
    <source>
        <dbReference type="EMBL" id="RRJ92639.1"/>
    </source>
</evidence>
<dbReference type="PANTHER" id="PTHR30336:SF6">
    <property type="entry name" value="INTEGRAL MEMBRANE PROTEIN"/>
    <property type="match status" value="1"/>
</dbReference>
<evidence type="ECO:0000259" key="2">
    <source>
        <dbReference type="Pfam" id="PF02698"/>
    </source>
</evidence>
<dbReference type="PANTHER" id="PTHR30336">
    <property type="entry name" value="INNER MEMBRANE PROTEIN, PROBABLE PERMEASE"/>
    <property type="match status" value="1"/>
</dbReference>
<feature type="transmembrane region" description="Helical" evidence="1">
    <location>
        <begin position="7"/>
        <end position="27"/>
    </location>
</feature>
<accession>A0A3P3WGB8</accession>
<dbReference type="Proteomes" id="UP000275719">
    <property type="component" value="Unassembled WGS sequence"/>
</dbReference>
<proteinExistence type="predicted"/>
<dbReference type="GO" id="GO:0005886">
    <property type="term" value="C:plasma membrane"/>
    <property type="evidence" value="ECO:0007669"/>
    <property type="project" value="TreeGrafter"/>
</dbReference>
<keyword evidence="1" id="KW-0812">Transmembrane</keyword>
<keyword evidence="1" id="KW-0472">Membrane</keyword>
<sequence>MKRFIKVIGIFLIVMFITIFLANRSIINCTNDKHSDKIENVPNKKVGLLLGTNKNYSNGNPNKYFYNRIDAAVELYNAGKIKYIIASGDNSLPGYNEPEQIKEELIAKGIPEENIFLDFAGFRTLDSVVRSNEIFNQDDIIIISQKFHNQRAIYIAEKYGIEAFGYNAKDVNSNNISKTQIREYFARLKVFLDILRRTEPKFLGDKIIID</sequence>
<dbReference type="EMBL" id="RQVQ01000004">
    <property type="protein sequence ID" value="RRJ92639.1"/>
    <property type="molecule type" value="Genomic_DNA"/>
</dbReference>
<reference evidence="3 4" key="1">
    <citation type="submission" date="2018-11" db="EMBL/GenBank/DDBJ databases">
        <title>Flavobacterium sp. nov., YIM 102701-2 draft genome.</title>
        <authorList>
            <person name="Li G."/>
            <person name="Jiang Y."/>
        </authorList>
    </citation>
    <scope>NUCLEOTIDE SEQUENCE [LARGE SCALE GENOMIC DNA]</scope>
    <source>
        <strain evidence="3 4">YIM 102701-2</strain>
    </source>
</reference>
<evidence type="ECO:0000313" key="4">
    <source>
        <dbReference type="Proteomes" id="UP000275719"/>
    </source>
</evidence>
<organism evidence="3 4">
    <name type="scientific">Paenimyroides tangerinum</name>
    <dbReference type="NCBI Taxonomy" id="2488728"/>
    <lineage>
        <taxon>Bacteria</taxon>
        <taxon>Pseudomonadati</taxon>
        <taxon>Bacteroidota</taxon>
        <taxon>Flavobacteriia</taxon>
        <taxon>Flavobacteriales</taxon>
        <taxon>Flavobacteriaceae</taxon>
        <taxon>Paenimyroides</taxon>
    </lineage>
</organism>
<dbReference type="InterPro" id="IPR051599">
    <property type="entry name" value="Cell_Envelope_Assoc"/>
</dbReference>
<dbReference type="Pfam" id="PF02698">
    <property type="entry name" value="DUF218"/>
    <property type="match status" value="1"/>
</dbReference>
<comment type="caution">
    <text evidence="3">The sequence shown here is derived from an EMBL/GenBank/DDBJ whole genome shotgun (WGS) entry which is preliminary data.</text>
</comment>
<protein>
    <recommendedName>
        <fullName evidence="2">DUF218 domain-containing protein</fullName>
    </recommendedName>
</protein>
<feature type="domain" description="DUF218" evidence="2">
    <location>
        <begin position="63"/>
        <end position="185"/>
    </location>
</feature>
<dbReference type="RefSeq" id="WP_125017003.1">
    <property type="nucleotide sequence ID" value="NZ_RQVQ01000004.1"/>
</dbReference>
<name>A0A3P3WGB8_9FLAO</name>
<gene>
    <name evidence="3" type="ORF">EG240_02295</name>
</gene>
<dbReference type="AlphaFoldDB" id="A0A3P3WGB8"/>
<dbReference type="CDD" id="cd06259">
    <property type="entry name" value="YdcF-like"/>
    <property type="match status" value="1"/>
</dbReference>
<keyword evidence="1" id="KW-1133">Transmembrane helix</keyword>
<dbReference type="OrthoDB" id="9782395at2"/>
<dbReference type="InterPro" id="IPR003848">
    <property type="entry name" value="DUF218"/>
</dbReference>
<evidence type="ECO:0000256" key="1">
    <source>
        <dbReference type="SAM" id="Phobius"/>
    </source>
</evidence>
<keyword evidence="4" id="KW-1185">Reference proteome</keyword>